<keyword evidence="4 9" id="KW-0378">Hydrolase</keyword>
<keyword evidence="5 9" id="KW-0136">Cellulose degradation</keyword>
<dbReference type="InterPro" id="IPR013320">
    <property type="entry name" value="ConA-like_dom_sf"/>
</dbReference>
<keyword evidence="3 11" id="KW-0732">Signal</keyword>
<keyword evidence="6" id="KW-0119">Carbohydrate metabolism</keyword>
<dbReference type="PANTHER" id="PTHR33753">
    <property type="entry name" value="1,4-BETA-D-GLUCAN CELLOBIOHYDROLASE B"/>
    <property type="match status" value="1"/>
</dbReference>
<evidence type="ECO:0000256" key="6">
    <source>
        <dbReference type="ARBA" id="ARBA00023277"/>
    </source>
</evidence>
<keyword evidence="7 9" id="KW-0326">Glycosidase</keyword>
<evidence type="ECO:0000256" key="10">
    <source>
        <dbReference type="SAM" id="MobiDB-lite"/>
    </source>
</evidence>
<evidence type="ECO:0000313" key="15">
    <source>
        <dbReference type="Proteomes" id="UP000235392"/>
    </source>
</evidence>
<accession>A0A2N5TRF9</accession>
<evidence type="ECO:0000256" key="11">
    <source>
        <dbReference type="SAM" id="SignalP"/>
    </source>
</evidence>
<keyword evidence="14" id="KW-1185">Reference proteome</keyword>
<feature type="signal peptide" evidence="11">
    <location>
        <begin position="1"/>
        <end position="19"/>
    </location>
</feature>
<evidence type="ECO:0000313" key="14">
    <source>
        <dbReference type="Proteomes" id="UP000235388"/>
    </source>
</evidence>
<sequence length="475" mass="51293">MRWSVIVSVYLANLALIRGQQAGSENAEKPPEMTIQNCSAKGKCEPIKGGATIDANWRWAFSTATKKNCYTGNLWDATLCPDGATCAKNCALDGANYKDTYGVTSTGDSLKLTFITHGPYSVNVGSRLYFTMADKYFMFKLKNREFSFTVDVSKLPCGLNGALYFSAMDEDGGKAGGNMAGAKYGTGYCDAQCPQDVKWIGGKANSEGWVPSKTDPNSGTGTMGSCCPEMDIWEANSVSQAFTPHPCKKPEPSICLGKECGNDAGGRYKAQCDKDGCDFATYRWGAKEFYGLNKTVNSNKKFTVVTQFITSDGTDTGPLSEIRRLYIQDGKTIKNEAVTLPGLAKPADSITEDFCAATKKFTSDVNDFSLKGGMKGMDAALEKGMVLVFSLWDDQMAHMNWLDSTYPPEKPVTGPGVARGTCDVKAGDPTNVRAKFADATVEFSEVKIGPITNSKAEGTQHTGGKRRKACRSVRI</sequence>
<evidence type="ECO:0000313" key="12">
    <source>
        <dbReference type="EMBL" id="PLW28074.1"/>
    </source>
</evidence>
<organism evidence="12 15">
    <name type="scientific">Puccinia coronata f. sp. avenae</name>
    <dbReference type="NCBI Taxonomy" id="200324"/>
    <lineage>
        <taxon>Eukaryota</taxon>
        <taxon>Fungi</taxon>
        <taxon>Dikarya</taxon>
        <taxon>Basidiomycota</taxon>
        <taxon>Pucciniomycotina</taxon>
        <taxon>Pucciniomycetes</taxon>
        <taxon>Pucciniales</taxon>
        <taxon>Pucciniaceae</taxon>
        <taxon>Puccinia</taxon>
    </lineage>
</organism>
<name>A0A2N5TRF9_9BASI</name>
<dbReference type="EMBL" id="PGCJ01000071">
    <property type="protein sequence ID" value="PLW52900.1"/>
    <property type="molecule type" value="Genomic_DNA"/>
</dbReference>
<comment type="similarity">
    <text evidence="2 9">Belongs to the glycosyl hydrolase 7 (cellulase C) family.</text>
</comment>
<evidence type="ECO:0000256" key="8">
    <source>
        <dbReference type="ARBA" id="ARBA00023326"/>
    </source>
</evidence>
<dbReference type="Gene3D" id="2.70.100.10">
    <property type="entry name" value="Glycoside hydrolase, family 7, domain"/>
    <property type="match status" value="1"/>
</dbReference>
<dbReference type="EMBL" id="PGCI01000379">
    <property type="protein sequence ID" value="PLW28074.1"/>
    <property type="molecule type" value="Genomic_DNA"/>
</dbReference>
<comment type="catalytic activity">
    <reaction evidence="1">
        <text>Hydrolysis of (1-&gt;4)-beta-D-glucosidic linkages in cellulose and cellotetraose, releasing cellobiose from the non-reducing ends of the chains.</text>
        <dbReference type="EC" id="3.2.1.91"/>
    </reaction>
</comment>
<dbReference type="EC" id="3.2.1.-" evidence="9"/>
<dbReference type="STRING" id="200324.A0A2N5TRF9"/>
<feature type="region of interest" description="Disordered" evidence="10">
    <location>
        <begin position="452"/>
        <end position="475"/>
    </location>
</feature>
<feature type="compositionally biased region" description="Basic residues" evidence="10">
    <location>
        <begin position="463"/>
        <end position="475"/>
    </location>
</feature>
<evidence type="ECO:0000256" key="4">
    <source>
        <dbReference type="ARBA" id="ARBA00022801"/>
    </source>
</evidence>
<evidence type="ECO:0000256" key="2">
    <source>
        <dbReference type="ARBA" id="ARBA00006044"/>
    </source>
</evidence>
<dbReference type="InterPro" id="IPR001722">
    <property type="entry name" value="Glyco_hydro_7"/>
</dbReference>
<proteinExistence type="inferred from homology"/>
<evidence type="ECO:0000256" key="7">
    <source>
        <dbReference type="ARBA" id="ARBA00023295"/>
    </source>
</evidence>
<reference evidence="14 15" key="1">
    <citation type="submission" date="2017-11" db="EMBL/GenBank/DDBJ databases">
        <title>De novo assembly and phasing of dikaryotic genomes from two isolates of Puccinia coronata f. sp. avenae, the causal agent of oat crown rust.</title>
        <authorList>
            <person name="Miller M.E."/>
            <person name="Zhang Y."/>
            <person name="Omidvar V."/>
            <person name="Sperschneider J."/>
            <person name="Schwessinger B."/>
            <person name="Raley C."/>
            <person name="Palmer J.M."/>
            <person name="Garnica D."/>
            <person name="Upadhyaya N."/>
            <person name="Rathjen J."/>
            <person name="Taylor J.M."/>
            <person name="Park R.F."/>
            <person name="Dodds P.N."/>
            <person name="Hirsch C.D."/>
            <person name="Kianian S.F."/>
            <person name="Figueroa M."/>
        </authorList>
    </citation>
    <scope>NUCLEOTIDE SEQUENCE [LARGE SCALE GENOMIC DNA]</scope>
    <source>
        <strain evidence="13">12NC29</strain>
        <strain evidence="12">12SD80</strain>
    </source>
</reference>
<dbReference type="OrthoDB" id="2495730at2759"/>
<evidence type="ECO:0000313" key="13">
    <source>
        <dbReference type="EMBL" id="PLW52900.1"/>
    </source>
</evidence>
<keyword evidence="8 9" id="KW-0624">Polysaccharide degradation</keyword>
<evidence type="ECO:0000256" key="5">
    <source>
        <dbReference type="ARBA" id="ARBA00023001"/>
    </source>
</evidence>
<dbReference type="CDD" id="cd07999">
    <property type="entry name" value="GH7_CBH_EG"/>
    <property type="match status" value="1"/>
</dbReference>
<evidence type="ECO:0000256" key="3">
    <source>
        <dbReference type="ARBA" id="ARBA00022729"/>
    </source>
</evidence>
<dbReference type="Proteomes" id="UP000235388">
    <property type="component" value="Unassembled WGS sequence"/>
</dbReference>
<dbReference type="Pfam" id="PF00840">
    <property type="entry name" value="Glyco_hydro_7"/>
    <property type="match status" value="1"/>
</dbReference>
<dbReference type="SUPFAM" id="SSF49899">
    <property type="entry name" value="Concanavalin A-like lectins/glucanases"/>
    <property type="match status" value="1"/>
</dbReference>
<dbReference type="GO" id="GO:0030245">
    <property type="term" value="P:cellulose catabolic process"/>
    <property type="evidence" value="ECO:0007669"/>
    <property type="project" value="UniProtKB-KW"/>
</dbReference>
<evidence type="ECO:0000256" key="9">
    <source>
        <dbReference type="RuleBase" id="RU361164"/>
    </source>
</evidence>
<dbReference type="PRINTS" id="PR00734">
    <property type="entry name" value="GLHYDRLASE7"/>
</dbReference>
<dbReference type="GO" id="GO:0016162">
    <property type="term" value="F:cellulose 1,4-beta-cellobiosidase activity"/>
    <property type="evidence" value="ECO:0007669"/>
    <property type="project" value="UniProtKB-EC"/>
</dbReference>
<comment type="caution">
    <text evidence="12">The sequence shown here is derived from an EMBL/GenBank/DDBJ whole genome shotgun (WGS) entry which is preliminary data.</text>
</comment>
<feature type="chain" id="PRO_5015083759" description="Glucanase" evidence="11">
    <location>
        <begin position="20"/>
        <end position="475"/>
    </location>
</feature>
<protein>
    <recommendedName>
        <fullName evidence="9">Glucanase</fullName>
        <ecNumber evidence="9">3.2.1.-</ecNumber>
    </recommendedName>
</protein>
<dbReference type="AlphaFoldDB" id="A0A2N5TRF9"/>
<evidence type="ECO:0000256" key="1">
    <source>
        <dbReference type="ARBA" id="ARBA00001641"/>
    </source>
</evidence>
<feature type="compositionally biased region" description="Polar residues" evidence="10">
    <location>
        <begin position="452"/>
        <end position="462"/>
    </location>
</feature>
<dbReference type="Proteomes" id="UP000235392">
    <property type="component" value="Unassembled WGS sequence"/>
</dbReference>
<dbReference type="PANTHER" id="PTHR33753:SF2">
    <property type="entry name" value="GLYCOSIDE HYDROLASE FAMILY 7 PROTEIN"/>
    <property type="match status" value="1"/>
</dbReference>
<gene>
    <name evidence="13" type="ORF">PCANC_05769</name>
    <name evidence="12" type="ORF">PCASD_22613</name>
</gene>
<dbReference type="InterPro" id="IPR037019">
    <property type="entry name" value="Glyco_hydro_7_sf"/>
</dbReference>